<proteinExistence type="predicted"/>
<protein>
    <submittedName>
        <fullName evidence="3">HEAT repeat-containing PBS lyase</fullName>
    </submittedName>
</protein>
<evidence type="ECO:0000313" key="4">
    <source>
        <dbReference type="Proteomes" id="UP000320055"/>
    </source>
</evidence>
<dbReference type="RefSeq" id="WP_144863603.1">
    <property type="nucleotide sequence ID" value="NZ_LR213772.1"/>
</dbReference>
<evidence type="ECO:0000313" key="3">
    <source>
        <dbReference type="EMBL" id="VEP18472.1"/>
    </source>
</evidence>
<keyword evidence="4" id="KW-1185">Reference proteome</keyword>
<gene>
    <name evidence="3" type="ORF">H1P_80027</name>
</gene>
<keyword evidence="2" id="KW-0605">Phycobilisome</keyword>
<dbReference type="Proteomes" id="UP000320055">
    <property type="component" value="Unassembled WGS sequence"/>
</dbReference>
<dbReference type="InterPro" id="IPR016024">
    <property type="entry name" value="ARM-type_fold"/>
</dbReference>
<dbReference type="GO" id="GO:0016829">
    <property type="term" value="F:lyase activity"/>
    <property type="evidence" value="ECO:0007669"/>
    <property type="project" value="UniProtKB-KW"/>
</dbReference>
<dbReference type="AlphaFoldDB" id="A0A563W449"/>
<dbReference type="EMBL" id="CAACVJ010000687">
    <property type="protein sequence ID" value="VEP18472.1"/>
    <property type="molecule type" value="Genomic_DNA"/>
</dbReference>
<dbReference type="SUPFAM" id="SSF48371">
    <property type="entry name" value="ARM repeat"/>
    <property type="match status" value="1"/>
</dbReference>
<name>A0A563W449_9CYAN</name>
<accession>A0A563W449</accession>
<evidence type="ECO:0000256" key="2">
    <source>
        <dbReference type="ARBA" id="ARBA00022738"/>
    </source>
</evidence>
<organism evidence="3 4">
    <name type="scientific">Hyella patelloides LEGE 07179</name>
    <dbReference type="NCBI Taxonomy" id="945734"/>
    <lineage>
        <taxon>Bacteria</taxon>
        <taxon>Bacillati</taxon>
        <taxon>Cyanobacteriota</taxon>
        <taxon>Cyanophyceae</taxon>
        <taxon>Pleurocapsales</taxon>
        <taxon>Hyellaceae</taxon>
        <taxon>Hyella</taxon>
    </lineage>
</organism>
<reference evidence="3 4" key="1">
    <citation type="submission" date="2019-01" db="EMBL/GenBank/DDBJ databases">
        <authorList>
            <person name="Brito A."/>
        </authorList>
    </citation>
    <scope>NUCLEOTIDE SEQUENCE [LARGE SCALE GENOMIC DNA]</scope>
    <source>
        <strain evidence="3">1</strain>
    </source>
</reference>
<dbReference type="Gene3D" id="1.25.10.10">
    <property type="entry name" value="Leucine-rich Repeat Variant"/>
    <property type="match status" value="1"/>
</dbReference>
<sequence>MNQDRLQQIETNLRSKRIDVRKATLDELATIDSELAVPILKLLATENDFGLRCLAMMGFRNHLTDDSFSYLMDVLEQEQDSSVLAEAANSIFDFREKAIAPLQDLFERCDHWLVRHTVVAVLVESDDLQVVFDIAKKALEDEESMTKEVGILALSRFLDTPLKDEVFAIFTELAVAENWRTRWRTAIALTPSSDPRAKKLLAQLRQDENHQVVAAALEQQ</sequence>
<keyword evidence="3" id="KW-0456">Lyase</keyword>
<keyword evidence="1" id="KW-0042">Antenna complex</keyword>
<dbReference type="InterPro" id="IPR011989">
    <property type="entry name" value="ARM-like"/>
</dbReference>
<dbReference type="OrthoDB" id="423355at2"/>
<dbReference type="GO" id="GO:0030089">
    <property type="term" value="C:phycobilisome"/>
    <property type="evidence" value="ECO:0007669"/>
    <property type="project" value="UniProtKB-KW"/>
</dbReference>
<evidence type="ECO:0000256" key="1">
    <source>
        <dbReference type="ARBA" id="ARBA00022549"/>
    </source>
</evidence>